<dbReference type="InterPro" id="IPR036236">
    <property type="entry name" value="Znf_C2H2_sf"/>
</dbReference>
<evidence type="ECO:0000256" key="3">
    <source>
        <dbReference type="ARBA" id="ARBA00022737"/>
    </source>
</evidence>
<dbReference type="PROSITE" id="PS50157">
    <property type="entry name" value="ZINC_FINGER_C2H2_2"/>
    <property type="match status" value="2"/>
</dbReference>
<keyword evidence="3" id="KW-0677">Repeat</keyword>
<keyword evidence="5" id="KW-0862">Zinc</keyword>
<gene>
    <name evidence="7" type="ORF">CTOB1V02_LOCUS14797</name>
</gene>
<dbReference type="AlphaFoldDB" id="A0A7R8ZYU1"/>
<evidence type="ECO:0000313" key="7">
    <source>
        <dbReference type="EMBL" id="CAD7236982.1"/>
    </source>
</evidence>
<dbReference type="PANTHER" id="PTHR24394:SF44">
    <property type="entry name" value="ZINC FINGER PROTEIN 271-LIKE"/>
    <property type="match status" value="1"/>
</dbReference>
<evidence type="ECO:0000256" key="5">
    <source>
        <dbReference type="ARBA" id="ARBA00022833"/>
    </source>
</evidence>
<proteinExistence type="predicted"/>
<comment type="subcellular location">
    <subcellularLocation>
        <location evidence="1">Nucleus</location>
    </subcellularLocation>
</comment>
<feature type="non-terminal residue" evidence="7">
    <location>
        <position position="1"/>
    </location>
</feature>
<accession>A0A7R8ZYU1</accession>
<evidence type="ECO:0000256" key="1">
    <source>
        <dbReference type="ARBA" id="ARBA00004123"/>
    </source>
</evidence>
<dbReference type="Gene3D" id="3.30.160.60">
    <property type="entry name" value="Classic Zinc Finger"/>
    <property type="match status" value="2"/>
</dbReference>
<keyword evidence="2" id="KW-0479">Metal-binding</keyword>
<reference evidence="7" key="1">
    <citation type="submission" date="2020-11" db="EMBL/GenBank/DDBJ databases">
        <authorList>
            <person name="Tran Van P."/>
        </authorList>
    </citation>
    <scope>NUCLEOTIDE SEQUENCE</scope>
</reference>
<evidence type="ECO:0000256" key="4">
    <source>
        <dbReference type="ARBA" id="ARBA00022771"/>
    </source>
</evidence>
<protein>
    <submittedName>
        <fullName evidence="7">Uncharacterized protein</fullName>
    </submittedName>
</protein>
<dbReference type="GO" id="GO:0005634">
    <property type="term" value="C:nucleus"/>
    <property type="evidence" value="ECO:0007669"/>
    <property type="project" value="UniProtKB-SubCell"/>
</dbReference>
<dbReference type="SMART" id="SM00355">
    <property type="entry name" value="ZnF_C2H2"/>
    <property type="match status" value="2"/>
</dbReference>
<dbReference type="GO" id="GO:0008270">
    <property type="term" value="F:zinc ion binding"/>
    <property type="evidence" value="ECO:0007669"/>
    <property type="project" value="UniProtKB-KW"/>
</dbReference>
<evidence type="ECO:0000256" key="6">
    <source>
        <dbReference type="ARBA" id="ARBA00023242"/>
    </source>
</evidence>
<dbReference type="FunFam" id="3.30.160.60:FF:000100">
    <property type="entry name" value="Zinc finger 45-like"/>
    <property type="match status" value="1"/>
</dbReference>
<dbReference type="EMBL" id="OB683646">
    <property type="protein sequence ID" value="CAD7236982.1"/>
    <property type="molecule type" value="Genomic_DNA"/>
</dbReference>
<evidence type="ECO:0000256" key="2">
    <source>
        <dbReference type="ARBA" id="ARBA00022723"/>
    </source>
</evidence>
<dbReference type="PANTHER" id="PTHR24394">
    <property type="entry name" value="ZINC FINGER PROTEIN"/>
    <property type="match status" value="1"/>
</dbReference>
<dbReference type="OrthoDB" id="9439903at2759"/>
<organism evidence="7">
    <name type="scientific">Cyprideis torosa</name>
    <dbReference type="NCBI Taxonomy" id="163714"/>
    <lineage>
        <taxon>Eukaryota</taxon>
        <taxon>Metazoa</taxon>
        <taxon>Ecdysozoa</taxon>
        <taxon>Arthropoda</taxon>
        <taxon>Crustacea</taxon>
        <taxon>Oligostraca</taxon>
        <taxon>Ostracoda</taxon>
        <taxon>Podocopa</taxon>
        <taxon>Podocopida</taxon>
        <taxon>Cytherocopina</taxon>
        <taxon>Cytheroidea</taxon>
        <taxon>Cytherideidae</taxon>
        <taxon>Cyprideis</taxon>
    </lineage>
</organism>
<dbReference type="InterPro" id="IPR013087">
    <property type="entry name" value="Znf_C2H2_type"/>
</dbReference>
<dbReference type="PROSITE" id="PS00028">
    <property type="entry name" value="ZINC_FINGER_C2H2_1"/>
    <property type="match status" value="1"/>
</dbReference>
<keyword evidence="4" id="KW-0863">Zinc-finger</keyword>
<name>A0A7R8ZYU1_9CRUS</name>
<dbReference type="GO" id="GO:0000981">
    <property type="term" value="F:DNA-binding transcription factor activity, RNA polymerase II-specific"/>
    <property type="evidence" value="ECO:0007669"/>
    <property type="project" value="TreeGrafter"/>
</dbReference>
<sequence>MPVLLPSFSAFARESGLKKAMYYITSGHSYPPNARVVVDVAVQTEVTIPSKKPDHKTFRCGHCQRKFKDFSSVLEHSRKHTEEKPFDCNFCGKKFKLKYSRERHLAVS</sequence>
<dbReference type="SUPFAM" id="SSF57667">
    <property type="entry name" value="beta-beta-alpha zinc fingers"/>
    <property type="match status" value="1"/>
</dbReference>
<keyword evidence="6" id="KW-0539">Nucleus</keyword>
<dbReference type="Pfam" id="PF00096">
    <property type="entry name" value="zf-C2H2"/>
    <property type="match status" value="1"/>
</dbReference>